<feature type="compositionally biased region" description="Basic and acidic residues" evidence="4">
    <location>
        <begin position="285"/>
        <end position="306"/>
    </location>
</feature>
<evidence type="ECO:0000259" key="5">
    <source>
        <dbReference type="Pfam" id="PF00248"/>
    </source>
</evidence>
<dbReference type="AlphaFoldDB" id="A0AAP0R0Y6"/>
<evidence type="ECO:0000313" key="7">
    <source>
        <dbReference type="Proteomes" id="UP001428341"/>
    </source>
</evidence>
<dbReference type="InterPro" id="IPR012337">
    <property type="entry name" value="RNaseH-like_sf"/>
</dbReference>
<feature type="region of interest" description="Disordered" evidence="4">
    <location>
        <begin position="282"/>
        <end position="306"/>
    </location>
</feature>
<evidence type="ECO:0000256" key="2">
    <source>
        <dbReference type="ARBA" id="ARBA00022857"/>
    </source>
</evidence>
<dbReference type="GO" id="GO:0016491">
    <property type="term" value="F:oxidoreductase activity"/>
    <property type="evidence" value="ECO:0007669"/>
    <property type="project" value="UniProtKB-KW"/>
</dbReference>
<dbReference type="SUPFAM" id="SSF53098">
    <property type="entry name" value="Ribonuclease H-like"/>
    <property type="match status" value="1"/>
</dbReference>
<dbReference type="SUPFAM" id="SSF51430">
    <property type="entry name" value="NAD(P)-linked oxidoreductase"/>
    <property type="match status" value="1"/>
</dbReference>
<dbReference type="Proteomes" id="UP001428341">
    <property type="component" value="Unassembled WGS sequence"/>
</dbReference>
<dbReference type="InterPro" id="IPR005399">
    <property type="entry name" value="K_chnl_volt-dep_bsu_KCNAB-rel"/>
</dbReference>
<keyword evidence="2" id="KW-0521">NADP</keyword>
<gene>
    <name evidence="6" type="ORF">WN944_010794</name>
</gene>
<dbReference type="Gene3D" id="3.20.20.100">
    <property type="entry name" value="NADP-dependent oxidoreductase domain"/>
    <property type="match status" value="1"/>
</dbReference>
<dbReference type="InterPro" id="IPR036812">
    <property type="entry name" value="NAD(P)_OxRdtase_dom_sf"/>
</dbReference>
<dbReference type="InterPro" id="IPR005227">
    <property type="entry name" value="YqgF"/>
</dbReference>
<dbReference type="InterPro" id="IPR023210">
    <property type="entry name" value="NADP_OxRdtase_dom"/>
</dbReference>
<organism evidence="6 7">
    <name type="scientific">Citrus x changshan-huyou</name>
    <dbReference type="NCBI Taxonomy" id="2935761"/>
    <lineage>
        <taxon>Eukaryota</taxon>
        <taxon>Viridiplantae</taxon>
        <taxon>Streptophyta</taxon>
        <taxon>Embryophyta</taxon>
        <taxon>Tracheophyta</taxon>
        <taxon>Spermatophyta</taxon>
        <taxon>Magnoliopsida</taxon>
        <taxon>eudicotyledons</taxon>
        <taxon>Gunneridae</taxon>
        <taxon>Pentapetalae</taxon>
        <taxon>rosids</taxon>
        <taxon>malvids</taxon>
        <taxon>Sapindales</taxon>
        <taxon>Rutaceae</taxon>
        <taxon>Aurantioideae</taxon>
        <taxon>Citrus</taxon>
    </lineage>
</organism>
<evidence type="ECO:0000256" key="3">
    <source>
        <dbReference type="ARBA" id="ARBA00023002"/>
    </source>
</evidence>
<dbReference type="PANTHER" id="PTHR43150">
    <property type="entry name" value="HYPERKINETIC, ISOFORM M"/>
    <property type="match status" value="1"/>
</dbReference>
<dbReference type="Pfam" id="PF00248">
    <property type="entry name" value="Aldo_ket_red"/>
    <property type="match status" value="1"/>
</dbReference>
<dbReference type="Pfam" id="PF03652">
    <property type="entry name" value="RuvX"/>
    <property type="match status" value="1"/>
</dbReference>
<reference evidence="6 7" key="1">
    <citation type="submission" date="2024-05" db="EMBL/GenBank/DDBJ databases">
        <title>Haplotype-resolved chromosome-level genome assembly of Huyou (Citrus changshanensis).</title>
        <authorList>
            <person name="Miao C."/>
            <person name="Chen W."/>
            <person name="Wu Y."/>
            <person name="Wang L."/>
            <person name="Zhao S."/>
            <person name="Grierson D."/>
            <person name="Xu C."/>
            <person name="Chen K."/>
        </authorList>
    </citation>
    <scope>NUCLEOTIDE SEQUENCE [LARGE SCALE GENOMIC DNA]</scope>
    <source>
        <strain evidence="6">01-14</strain>
        <tissue evidence="6">Leaf</tissue>
    </source>
</reference>
<proteinExistence type="inferred from homology"/>
<feature type="domain" description="NADP-dependent oxidoreductase" evidence="5">
    <location>
        <begin position="92"/>
        <end position="204"/>
    </location>
</feature>
<dbReference type="PANTHER" id="PTHR43150:SF2">
    <property type="entry name" value="HYPERKINETIC, ISOFORM M"/>
    <property type="match status" value="1"/>
</dbReference>
<sequence>MSLKIAKNLLRECKALKKNIIAVDPGSKYIGLALANFEQNYVEMTPLGHITQTTKAQDLEQLRKHINDHNVGGLIIGDPIVGKYDEIGEGLRRLDVTEAKSLLQCSRDHGINFFDNAEVYANGRAEEIMGQAIRELGWKRSDIVVSTKIFWGGQGPNDKGLSRKHIVKGTKASLKRLDMDYVDVIYFRRPDTSTPIEETVRAMNYIYLKKKTIIVLGIGLVKRTKEAFNASSSSCLFDYLLTSAATQVPCKNSSSSSSSSYQQQLTTAVRWQQGSTVTAATVDSRLVKDEQQQQQQRGRDSSGEGS</sequence>
<dbReference type="GO" id="GO:0006364">
    <property type="term" value="P:rRNA processing"/>
    <property type="evidence" value="ECO:0007669"/>
    <property type="project" value="InterPro"/>
</dbReference>
<accession>A0AAP0R0Y6</accession>
<evidence type="ECO:0000256" key="4">
    <source>
        <dbReference type="SAM" id="MobiDB-lite"/>
    </source>
</evidence>
<comment type="caution">
    <text evidence="6">The sequence shown here is derived from an EMBL/GenBank/DDBJ whole genome shotgun (WGS) entry which is preliminary data.</text>
</comment>
<dbReference type="EMBL" id="JBCGBO010000002">
    <property type="protein sequence ID" value="KAK9222359.1"/>
    <property type="molecule type" value="Genomic_DNA"/>
</dbReference>
<evidence type="ECO:0000256" key="1">
    <source>
        <dbReference type="ARBA" id="ARBA00006515"/>
    </source>
</evidence>
<name>A0AAP0R0Y6_9ROSI</name>
<comment type="similarity">
    <text evidence="1">Belongs to the shaker potassium channel beta subunit family.</text>
</comment>
<keyword evidence="7" id="KW-1185">Reference proteome</keyword>
<keyword evidence="3" id="KW-0560">Oxidoreductase</keyword>
<protein>
    <recommendedName>
        <fullName evidence="5">NADP-dependent oxidoreductase domain-containing protein</fullName>
    </recommendedName>
</protein>
<evidence type="ECO:0000313" key="6">
    <source>
        <dbReference type="EMBL" id="KAK9222359.1"/>
    </source>
</evidence>